<dbReference type="EMBL" id="JACSQL010000004">
    <property type="protein sequence ID" value="MBD7968604.1"/>
    <property type="molecule type" value="Genomic_DNA"/>
</dbReference>
<dbReference type="Gene3D" id="3.40.1440.10">
    <property type="entry name" value="GIY-YIG endonuclease"/>
    <property type="match status" value="1"/>
</dbReference>
<feature type="region of interest" description="Disordered" evidence="1">
    <location>
        <begin position="146"/>
        <end position="166"/>
    </location>
</feature>
<dbReference type="CDD" id="cd10451">
    <property type="entry name" value="GIY-YIG_LuxR_like"/>
    <property type="match status" value="1"/>
</dbReference>
<keyword evidence="4" id="KW-1185">Reference proteome</keyword>
<dbReference type="PROSITE" id="PS50164">
    <property type="entry name" value="GIY_YIG"/>
    <property type="match status" value="1"/>
</dbReference>
<name>A0ABR8SYL0_9BACL</name>
<comment type="caution">
    <text evidence="3">The sequence shown here is derived from an EMBL/GenBank/DDBJ whole genome shotgun (WGS) entry which is preliminary data.</text>
</comment>
<sequence>MTEQHNDFAYDASLEEIKRGYIETETEYICVCCGYTAEKGVIYPHNEVLYESFRYIQIHIQEEHGSVFQFLISQDKKVSGLSDIQRRLLAEFYEGKKDAEIQKELGIGSTSTIRNHRFVLREKERQAKVLLAVMELLHSRDHNTPVMAVESPNNRAGQATNKETDVTAEQEKVLTKYFSFGTDGPLETFAVQEKHRLIIMNEIAKRFDTNKVYSESEVNGILDQIYEDYVLLRRSMVDYGILSREEDGSSYWLTPKEGESRKMANRREELKQLAKEIKTEAGVYQIRNKENGKRYVASTPNLKSLNGQQFMLNMGSHRNRRLQEEWKEYGEEAFAIEVVEKLKIPESNIFFDVKDALKKLEASWLEKLQPYGEKGYNEA</sequence>
<dbReference type="InterPro" id="IPR035901">
    <property type="entry name" value="GIY-YIG_endonuc_sf"/>
</dbReference>
<gene>
    <name evidence="3" type="ORF">H9647_11080</name>
</gene>
<reference evidence="3 4" key="1">
    <citation type="submission" date="2020-08" db="EMBL/GenBank/DDBJ databases">
        <title>A Genomic Blueprint of the Chicken Gut Microbiome.</title>
        <authorList>
            <person name="Gilroy R."/>
            <person name="Ravi A."/>
            <person name="Getino M."/>
            <person name="Pursley I."/>
            <person name="Horton D.L."/>
            <person name="Alikhan N.-F."/>
            <person name="Baker D."/>
            <person name="Gharbi K."/>
            <person name="Hall N."/>
            <person name="Watson M."/>
            <person name="Adriaenssens E.M."/>
            <person name="Foster-Nyarko E."/>
            <person name="Jarju S."/>
            <person name="Secka A."/>
            <person name="Antonio M."/>
            <person name="Oren A."/>
            <person name="Chaudhuri R."/>
            <person name="La Ragione R.M."/>
            <person name="Hildebrand F."/>
            <person name="Pallen M.J."/>
        </authorList>
    </citation>
    <scope>NUCLEOTIDE SEQUENCE [LARGE SCALE GENOMIC DNA]</scope>
    <source>
        <strain evidence="3 4">Sa2BVA9</strain>
    </source>
</reference>
<dbReference type="RefSeq" id="WP_191799854.1">
    <property type="nucleotide sequence ID" value="NZ_JACSQL010000004.1"/>
</dbReference>
<evidence type="ECO:0000313" key="4">
    <source>
        <dbReference type="Proteomes" id="UP000608071"/>
    </source>
</evidence>
<dbReference type="SUPFAM" id="SSF82771">
    <property type="entry name" value="GIY-YIG endonuclease"/>
    <property type="match status" value="1"/>
</dbReference>
<dbReference type="Proteomes" id="UP000608071">
    <property type="component" value="Unassembled WGS sequence"/>
</dbReference>
<organism evidence="3 4">
    <name type="scientific">Paenibacillus gallinarum</name>
    <dbReference type="NCBI Taxonomy" id="2762232"/>
    <lineage>
        <taxon>Bacteria</taxon>
        <taxon>Bacillati</taxon>
        <taxon>Bacillota</taxon>
        <taxon>Bacilli</taxon>
        <taxon>Bacillales</taxon>
        <taxon>Paenibacillaceae</taxon>
        <taxon>Paenibacillus</taxon>
    </lineage>
</organism>
<dbReference type="InterPro" id="IPR018656">
    <property type="entry name" value="DUF2087"/>
</dbReference>
<evidence type="ECO:0000256" key="1">
    <source>
        <dbReference type="SAM" id="MobiDB-lite"/>
    </source>
</evidence>
<accession>A0ABR8SYL0</accession>
<evidence type="ECO:0000259" key="2">
    <source>
        <dbReference type="PROSITE" id="PS50164"/>
    </source>
</evidence>
<protein>
    <submittedName>
        <fullName evidence="3">DUF2087 domain-containing protein</fullName>
    </submittedName>
</protein>
<dbReference type="Pfam" id="PF09860">
    <property type="entry name" value="DUF2087"/>
    <property type="match status" value="1"/>
</dbReference>
<proteinExistence type="predicted"/>
<feature type="domain" description="GIY-YIG" evidence="2">
    <location>
        <begin position="279"/>
        <end position="374"/>
    </location>
</feature>
<feature type="compositionally biased region" description="Polar residues" evidence="1">
    <location>
        <begin position="151"/>
        <end position="161"/>
    </location>
</feature>
<evidence type="ECO:0000313" key="3">
    <source>
        <dbReference type="EMBL" id="MBD7968604.1"/>
    </source>
</evidence>
<dbReference type="InterPro" id="IPR000305">
    <property type="entry name" value="GIY-YIG_endonuc"/>
</dbReference>